<keyword evidence="4 9" id="KW-0997">Cell inner membrane</keyword>
<accession>A0ABW2KVI3</accession>
<evidence type="ECO:0000256" key="3">
    <source>
        <dbReference type="ARBA" id="ARBA00022475"/>
    </source>
</evidence>
<evidence type="ECO:0000256" key="9">
    <source>
        <dbReference type="RuleBase" id="RU369079"/>
    </source>
</evidence>
<feature type="transmembrane region" description="Helical" evidence="9">
    <location>
        <begin position="21"/>
        <end position="41"/>
    </location>
</feature>
<protein>
    <recommendedName>
        <fullName evidence="9">TRAP transporter small permease protein</fullName>
    </recommendedName>
</protein>
<comment type="subcellular location">
    <subcellularLocation>
        <location evidence="1 9">Cell inner membrane</location>
        <topology evidence="1 9">Multi-pass membrane protein</topology>
    </subcellularLocation>
</comment>
<evidence type="ECO:0000313" key="11">
    <source>
        <dbReference type="EMBL" id="MFC7332985.1"/>
    </source>
</evidence>
<feature type="domain" description="Tripartite ATP-independent periplasmic transporters DctQ component" evidence="10">
    <location>
        <begin position="30"/>
        <end position="161"/>
    </location>
</feature>
<dbReference type="EMBL" id="JBHTCM010000008">
    <property type="protein sequence ID" value="MFC7332985.1"/>
    <property type="molecule type" value="Genomic_DNA"/>
</dbReference>
<feature type="transmembrane region" description="Helical" evidence="9">
    <location>
        <begin position="53"/>
        <end position="71"/>
    </location>
</feature>
<keyword evidence="6 9" id="KW-1133">Transmembrane helix</keyword>
<dbReference type="InterPro" id="IPR007387">
    <property type="entry name" value="TRAP_DctQ"/>
</dbReference>
<comment type="function">
    <text evidence="9">Part of the tripartite ATP-independent periplasmic (TRAP) transport system.</text>
</comment>
<sequence length="178" mass="19753">MDRLRGFVAAVDAMNRAVGEALSWLTLGTVLVCFAVVVLRYGFGIGFVWMQELYVWQHALVFMLGAGYTLLHNGHVRVDVFYGRADGRRRAWIDITGTLVFLLPWLAVLAWESTPFIGQSWAIRESSQQTGGLPGYFLLKSAVWAFCLLLGLQGLALIARRALYLAGDARYTPHAGTD</sequence>
<feature type="transmembrane region" description="Helical" evidence="9">
    <location>
        <begin position="142"/>
        <end position="163"/>
    </location>
</feature>
<feature type="transmembrane region" description="Helical" evidence="9">
    <location>
        <begin position="91"/>
        <end position="111"/>
    </location>
</feature>
<evidence type="ECO:0000256" key="7">
    <source>
        <dbReference type="ARBA" id="ARBA00023136"/>
    </source>
</evidence>
<evidence type="ECO:0000256" key="8">
    <source>
        <dbReference type="ARBA" id="ARBA00038436"/>
    </source>
</evidence>
<comment type="caution">
    <text evidence="11">The sequence shown here is derived from an EMBL/GenBank/DDBJ whole genome shotgun (WGS) entry which is preliminary data.</text>
</comment>
<dbReference type="Proteomes" id="UP001596456">
    <property type="component" value="Unassembled WGS sequence"/>
</dbReference>
<evidence type="ECO:0000259" key="10">
    <source>
        <dbReference type="Pfam" id="PF04290"/>
    </source>
</evidence>
<organism evidence="11 12">
    <name type="scientific">Rhodocista pekingensis</name>
    <dbReference type="NCBI Taxonomy" id="201185"/>
    <lineage>
        <taxon>Bacteria</taxon>
        <taxon>Pseudomonadati</taxon>
        <taxon>Pseudomonadota</taxon>
        <taxon>Alphaproteobacteria</taxon>
        <taxon>Rhodospirillales</taxon>
        <taxon>Azospirillaceae</taxon>
        <taxon>Rhodocista</taxon>
    </lineage>
</organism>
<keyword evidence="5 9" id="KW-0812">Transmembrane</keyword>
<dbReference type="PANTHER" id="PTHR35011">
    <property type="entry name" value="2,3-DIKETO-L-GULONATE TRAP TRANSPORTER SMALL PERMEASE PROTEIN YIAM"/>
    <property type="match status" value="1"/>
</dbReference>
<dbReference type="Pfam" id="PF04290">
    <property type="entry name" value="DctQ"/>
    <property type="match status" value="1"/>
</dbReference>
<evidence type="ECO:0000256" key="6">
    <source>
        <dbReference type="ARBA" id="ARBA00022989"/>
    </source>
</evidence>
<evidence type="ECO:0000256" key="2">
    <source>
        <dbReference type="ARBA" id="ARBA00022448"/>
    </source>
</evidence>
<gene>
    <name evidence="11" type="ORF">ACFQPS_07395</name>
</gene>
<dbReference type="RefSeq" id="WP_377357776.1">
    <property type="nucleotide sequence ID" value="NZ_JBHTCM010000008.1"/>
</dbReference>
<evidence type="ECO:0000313" key="12">
    <source>
        <dbReference type="Proteomes" id="UP001596456"/>
    </source>
</evidence>
<reference evidence="12" key="1">
    <citation type="journal article" date="2019" name="Int. J. Syst. Evol. Microbiol.">
        <title>The Global Catalogue of Microorganisms (GCM) 10K type strain sequencing project: providing services to taxonomists for standard genome sequencing and annotation.</title>
        <authorList>
            <consortium name="The Broad Institute Genomics Platform"/>
            <consortium name="The Broad Institute Genome Sequencing Center for Infectious Disease"/>
            <person name="Wu L."/>
            <person name="Ma J."/>
        </authorList>
    </citation>
    <scope>NUCLEOTIDE SEQUENCE [LARGE SCALE GENOMIC DNA]</scope>
    <source>
        <strain evidence="12">CGMCC 1.16275</strain>
    </source>
</reference>
<evidence type="ECO:0000256" key="1">
    <source>
        <dbReference type="ARBA" id="ARBA00004429"/>
    </source>
</evidence>
<evidence type="ECO:0000256" key="4">
    <source>
        <dbReference type="ARBA" id="ARBA00022519"/>
    </source>
</evidence>
<proteinExistence type="inferred from homology"/>
<keyword evidence="2 9" id="KW-0813">Transport</keyword>
<name>A0ABW2KVI3_9PROT</name>
<dbReference type="InterPro" id="IPR055348">
    <property type="entry name" value="DctQ"/>
</dbReference>
<keyword evidence="7 9" id="KW-0472">Membrane</keyword>
<evidence type="ECO:0000256" key="5">
    <source>
        <dbReference type="ARBA" id="ARBA00022692"/>
    </source>
</evidence>
<dbReference type="PANTHER" id="PTHR35011:SF4">
    <property type="entry name" value="SLL1102 PROTEIN"/>
    <property type="match status" value="1"/>
</dbReference>
<keyword evidence="12" id="KW-1185">Reference proteome</keyword>
<comment type="similarity">
    <text evidence="8 9">Belongs to the TRAP transporter small permease family.</text>
</comment>
<keyword evidence="3" id="KW-1003">Cell membrane</keyword>
<comment type="subunit">
    <text evidence="9">The complex comprises the extracytoplasmic solute receptor protein and the two transmembrane proteins.</text>
</comment>